<dbReference type="Proteomes" id="UP001501116">
    <property type="component" value="Unassembled WGS sequence"/>
</dbReference>
<evidence type="ECO:0000313" key="3">
    <source>
        <dbReference type="EMBL" id="GAA1944626.1"/>
    </source>
</evidence>
<dbReference type="Pfam" id="PF13556">
    <property type="entry name" value="HTH_30"/>
    <property type="match status" value="1"/>
</dbReference>
<dbReference type="Gene3D" id="1.10.10.2840">
    <property type="entry name" value="PucR C-terminal helix-turn-helix domain"/>
    <property type="match status" value="1"/>
</dbReference>
<name>A0ABN2Q5Q2_9PSEU</name>
<accession>A0ABN2Q5Q2</accession>
<reference evidence="3 4" key="1">
    <citation type="journal article" date="2019" name="Int. J. Syst. Evol. Microbiol.">
        <title>The Global Catalogue of Microorganisms (GCM) 10K type strain sequencing project: providing services to taxonomists for standard genome sequencing and annotation.</title>
        <authorList>
            <consortium name="The Broad Institute Genomics Platform"/>
            <consortium name="The Broad Institute Genome Sequencing Center for Infectious Disease"/>
            <person name="Wu L."/>
            <person name="Ma J."/>
        </authorList>
    </citation>
    <scope>NUCLEOTIDE SEQUENCE [LARGE SCALE GENOMIC DNA]</scope>
    <source>
        <strain evidence="3 4">JCM 14545</strain>
    </source>
</reference>
<dbReference type="Pfam" id="PF07905">
    <property type="entry name" value="PucR"/>
    <property type="match status" value="1"/>
</dbReference>
<evidence type="ECO:0000313" key="4">
    <source>
        <dbReference type="Proteomes" id="UP001501116"/>
    </source>
</evidence>
<keyword evidence="4" id="KW-1185">Reference proteome</keyword>
<sequence>MTSLIDSHDTEAQVPLRVVVDNPGLALEVVRESLRAGALELPVRWAHVSELRDPGPYLVGQELLLTAGVNLPAEPDELDRYVRGLRAAGITALGFGVTPPMREALPEDLRAACVRHGLPLLVVWPRTPFLAISKAVAVALATAGKREQRRVAEAREALTKAAGEGTAALAGSLSARVGGWVALVGDGAEPAVQHGAPRPLPGGVVELFGTLRAGTGIRSATTELADGTVVLAQPVYPQATASQLLAVGRRRRFDGADRAIVAVGAALLGLASRAGSDTAGLGGGLTALLLGTAPPGTAIAGLLRGAEWRVVAGTPHRRGPGAVERGYDWLRTHLGTPLVEVSGARFIAIVDEEPALGRLEHLRANGWLTAVGTPRPAGELGDAHAEIEGILARARALGRPVVAERKTGLDGLDGLVSLVSADAAGDFARRLLAPVLELDRERDADLVRTLRTWLAQHGGWDRTAAALGVHRNSVRHRIGLVERALGADLADPETRMELWFALRWLSTRDSRDAR</sequence>
<dbReference type="InterPro" id="IPR025736">
    <property type="entry name" value="PucR_C-HTH_dom"/>
</dbReference>
<dbReference type="PANTHER" id="PTHR33744:SF1">
    <property type="entry name" value="DNA-BINDING TRANSCRIPTIONAL ACTIVATOR ADER"/>
    <property type="match status" value="1"/>
</dbReference>
<feature type="domain" description="Purine catabolism PurC-like" evidence="1">
    <location>
        <begin position="26"/>
        <end position="138"/>
    </location>
</feature>
<comment type="caution">
    <text evidence="3">The sequence shown here is derived from an EMBL/GenBank/DDBJ whole genome shotgun (WGS) entry which is preliminary data.</text>
</comment>
<proteinExistence type="predicted"/>
<dbReference type="InterPro" id="IPR012914">
    <property type="entry name" value="PucR_dom"/>
</dbReference>
<gene>
    <name evidence="3" type="ORF">GCM10009754_10420</name>
</gene>
<dbReference type="RefSeq" id="WP_344413971.1">
    <property type="nucleotide sequence ID" value="NZ_BAAANN010000003.1"/>
</dbReference>
<evidence type="ECO:0000259" key="1">
    <source>
        <dbReference type="Pfam" id="PF07905"/>
    </source>
</evidence>
<protein>
    <submittedName>
        <fullName evidence="3">PucR family transcriptional regulator</fullName>
    </submittedName>
</protein>
<feature type="domain" description="PucR C-terminal helix-turn-helix" evidence="2">
    <location>
        <begin position="446"/>
        <end position="503"/>
    </location>
</feature>
<dbReference type="EMBL" id="BAAANN010000003">
    <property type="protein sequence ID" value="GAA1944626.1"/>
    <property type="molecule type" value="Genomic_DNA"/>
</dbReference>
<dbReference type="InterPro" id="IPR042070">
    <property type="entry name" value="PucR_C-HTH_sf"/>
</dbReference>
<dbReference type="PANTHER" id="PTHR33744">
    <property type="entry name" value="CARBOHYDRATE DIACID REGULATOR"/>
    <property type="match status" value="1"/>
</dbReference>
<dbReference type="InterPro" id="IPR051448">
    <property type="entry name" value="CdaR-like_regulators"/>
</dbReference>
<organism evidence="3 4">
    <name type="scientific">Amycolatopsis minnesotensis</name>
    <dbReference type="NCBI Taxonomy" id="337894"/>
    <lineage>
        <taxon>Bacteria</taxon>
        <taxon>Bacillati</taxon>
        <taxon>Actinomycetota</taxon>
        <taxon>Actinomycetes</taxon>
        <taxon>Pseudonocardiales</taxon>
        <taxon>Pseudonocardiaceae</taxon>
        <taxon>Amycolatopsis</taxon>
    </lineage>
</organism>
<evidence type="ECO:0000259" key="2">
    <source>
        <dbReference type="Pfam" id="PF13556"/>
    </source>
</evidence>